<organism evidence="1">
    <name type="scientific">Pseudomonas phage Cygsa01</name>
    <dbReference type="NCBI Taxonomy" id="3138529"/>
    <lineage>
        <taxon>Viruses</taxon>
    </lineage>
</organism>
<reference evidence="1" key="1">
    <citation type="journal article" date="2024" name="J. Gen. Virol.">
        <title>Novel phages of Pseudomonas syringae unveil numerous potential auxiliary metabolic genes.</title>
        <authorList>
            <person name="Feltin C."/>
            <person name="Garneau J.R."/>
            <person name="Morris C.E."/>
            <person name="Berard A."/>
            <person name="Torres-Barcelo C."/>
        </authorList>
    </citation>
    <scope>NUCLEOTIDE SEQUENCE</scope>
</reference>
<protein>
    <submittedName>
        <fullName evidence="1">Neck protein</fullName>
    </submittedName>
</protein>
<evidence type="ECO:0000313" key="1">
    <source>
        <dbReference type="EMBL" id="XAI71300.1"/>
    </source>
</evidence>
<dbReference type="EMBL" id="PP179332">
    <property type="protein sequence ID" value="XAI71300.1"/>
    <property type="molecule type" value="Genomic_DNA"/>
</dbReference>
<gene>
    <name evidence="1" type="ORF">Cygsa01_00254</name>
</gene>
<name>A0AAU6W3S2_9VIRU</name>
<accession>A0AAU6W3S2</accession>
<sequence>MVKLKSREDMIAYIMKRLGAPVIQVNVSPDQVEVSIDEAIQLFVAHHRDGNEETYYAYQVKAEDVANGYIPVPDNIYDIIEVVPKGYGLSNMDFATVEWQMVNSLMSQGRSFVPIGLADWNATRMALTNVNIMVGTYNQAFVFKKYKGHVVPQFQFVENQVVCFRCYEQIDPDEEGNSKAWNDPWLKGYATASVKEKWGLIMKKAEGIRLPGGITLNGQQIYDEAVAEKEKLYEELRKKHEPPADFLIG</sequence>
<proteinExistence type="predicted"/>